<dbReference type="InterPro" id="IPR002934">
    <property type="entry name" value="Polymerase_NTP_transf_dom"/>
</dbReference>
<evidence type="ECO:0000259" key="1">
    <source>
        <dbReference type="Pfam" id="PF01909"/>
    </source>
</evidence>
<dbReference type="InterPro" id="IPR043519">
    <property type="entry name" value="NT_sf"/>
</dbReference>
<sequence length="262" mass="30663">MYQHHRESLRIMQEYFEGDPEVIALIFGGSVAKECARPDSDLDAMVVVSEEVYERLAAENNTTRTVSGRCTYEGGYWDLKYMTKAYLAEAADRGSEPTRNSFMKSRVLFSRDPEITGIVERIPVFQKREKEEKMLSFYANFCLNYHYFLKSCHADGYMRLHAISEIIYSLYRIILQENELLFPCNRRLEETVAGISEGTKQLTVIGRKLAESQTVEDADAFVLCFREISGYQPPEEYSRVLTQYTRDFEQWWRVPRPNINEW</sequence>
<evidence type="ECO:0000313" key="2">
    <source>
        <dbReference type="EMBL" id="SOY28054.1"/>
    </source>
</evidence>
<dbReference type="Gene3D" id="3.30.460.10">
    <property type="entry name" value="Beta Polymerase, domain 2"/>
    <property type="match status" value="1"/>
</dbReference>
<protein>
    <recommendedName>
        <fullName evidence="1">Polymerase nucleotidyl transferase domain-containing protein</fullName>
    </recommendedName>
</protein>
<dbReference type="EMBL" id="OFSM01000003">
    <property type="protein sequence ID" value="SOY28054.1"/>
    <property type="molecule type" value="Genomic_DNA"/>
</dbReference>
<dbReference type="Pfam" id="PF01909">
    <property type="entry name" value="NTP_transf_2"/>
    <property type="match status" value="1"/>
</dbReference>
<dbReference type="Proteomes" id="UP000236311">
    <property type="component" value="Unassembled WGS sequence"/>
</dbReference>
<dbReference type="SUPFAM" id="SSF81301">
    <property type="entry name" value="Nucleotidyltransferase"/>
    <property type="match status" value="1"/>
</dbReference>
<dbReference type="RefSeq" id="WP_103238159.1">
    <property type="nucleotide sequence ID" value="NZ_JANJZD010000003.1"/>
</dbReference>
<name>A0A2K4ZC65_9FIRM</name>
<feature type="domain" description="Polymerase nucleotidyl transferase" evidence="1">
    <location>
        <begin position="9"/>
        <end position="55"/>
    </location>
</feature>
<dbReference type="CDD" id="cd05403">
    <property type="entry name" value="NT_KNTase_like"/>
    <property type="match status" value="1"/>
</dbReference>
<gene>
    <name evidence="2" type="ORF">AMURIS_00759</name>
</gene>
<organism evidence="2 3">
    <name type="scientific">Acetatifactor muris</name>
    <dbReference type="NCBI Taxonomy" id="879566"/>
    <lineage>
        <taxon>Bacteria</taxon>
        <taxon>Bacillati</taxon>
        <taxon>Bacillota</taxon>
        <taxon>Clostridia</taxon>
        <taxon>Lachnospirales</taxon>
        <taxon>Lachnospiraceae</taxon>
        <taxon>Acetatifactor</taxon>
    </lineage>
</organism>
<keyword evidence="3" id="KW-1185">Reference proteome</keyword>
<dbReference type="OrthoDB" id="192359at2"/>
<reference evidence="2 3" key="1">
    <citation type="submission" date="2018-01" db="EMBL/GenBank/DDBJ databases">
        <authorList>
            <person name="Gaut B.S."/>
            <person name="Morton B.R."/>
            <person name="Clegg M.T."/>
            <person name="Duvall M.R."/>
        </authorList>
    </citation>
    <scope>NUCLEOTIDE SEQUENCE [LARGE SCALE GENOMIC DNA]</scope>
    <source>
        <strain evidence="2">GP69</strain>
    </source>
</reference>
<dbReference type="AlphaFoldDB" id="A0A2K4ZC65"/>
<evidence type="ECO:0000313" key="3">
    <source>
        <dbReference type="Proteomes" id="UP000236311"/>
    </source>
</evidence>
<dbReference type="GO" id="GO:0016779">
    <property type="term" value="F:nucleotidyltransferase activity"/>
    <property type="evidence" value="ECO:0007669"/>
    <property type="project" value="InterPro"/>
</dbReference>
<proteinExistence type="predicted"/>
<accession>A0A2K4ZC65</accession>